<name>A0A8S5QRU2_9CAUD</name>
<feature type="compositionally biased region" description="Basic and acidic residues" evidence="1">
    <location>
        <begin position="89"/>
        <end position="101"/>
    </location>
</feature>
<proteinExistence type="predicted"/>
<organism evidence="2">
    <name type="scientific">Podoviridae sp. ct3lO13</name>
    <dbReference type="NCBI Taxonomy" id="2826538"/>
    <lineage>
        <taxon>Viruses</taxon>
        <taxon>Duplodnaviria</taxon>
        <taxon>Heunggongvirae</taxon>
        <taxon>Uroviricota</taxon>
        <taxon>Caudoviricetes</taxon>
    </lineage>
</organism>
<reference evidence="2" key="1">
    <citation type="journal article" date="2021" name="Proc. Natl. Acad. Sci. U.S.A.">
        <title>A Catalog of Tens of Thousands of Viruses from Human Metagenomes Reveals Hidden Associations with Chronic Diseases.</title>
        <authorList>
            <person name="Tisza M.J."/>
            <person name="Buck C.B."/>
        </authorList>
    </citation>
    <scope>NUCLEOTIDE SEQUENCE</scope>
    <source>
        <strain evidence="2">Ct3lO13</strain>
    </source>
</reference>
<evidence type="ECO:0000256" key="1">
    <source>
        <dbReference type="SAM" id="MobiDB-lite"/>
    </source>
</evidence>
<evidence type="ECO:0000313" key="2">
    <source>
        <dbReference type="EMBL" id="DAE21706.1"/>
    </source>
</evidence>
<protein>
    <submittedName>
        <fullName evidence="2">Uncharacterized protein</fullName>
    </submittedName>
</protein>
<accession>A0A8S5QRU2</accession>
<feature type="region of interest" description="Disordered" evidence="1">
    <location>
        <begin position="68"/>
        <end position="101"/>
    </location>
</feature>
<sequence length="101" mass="11857">MAIRTREEILESIRNIVGDSTDDNTLKVLEDVTDTFTDFENKTVNQTDWEAKYKENDEGWRKKYAERFYTGDPSVPPKNDDTVIDEPDDKPTRFDELFTTE</sequence>
<dbReference type="EMBL" id="BK015715">
    <property type="protein sequence ID" value="DAE21706.1"/>
    <property type="molecule type" value="Genomic_DNA"/>
</dbReference>